<dbReference type="InterPro" id="IPR001638">
    <property type="entry name" value="Solute-binding_3/MltF_N"/>
</dbReference>
<evidence type="ECO:0000259" key="4">
    <source>
        <dbReference type="SMART" id="SM00062"/>
    </source>
</evidence>
<feature type="chain" id="PRO_5014796086" evidence="3">
    <location>
        <begin position="36"/>
        <end position="276"/>
    </location>
</feature>
<evidence type="ECO:0000256" key="3">
    <source>
        <dbReference type="SAM" id="SignalP"/>
    </source>
</evidence>
<feature type="domain" description="Solute-binding protein family 3/N-terminal" evidence="4">
    <location>
        <begin position="37"/>
        <end position="269"/>
    </location>
</feature>
<evidence type="ECO:0000256" key="2">
    <source>
        <dbReference type="ARBA" id="ARBA00022729"/>
    </source>
</evidence>
<dbReference type="PANTHER" id="PTHR35936">
    <property type="entry name" value="MEMBRANE-BOUND LYTIC MUREIN TRANSGLYCOSYLASE F"/>
    <property type="match status" value="1"/>
</dbReference>
<evidence type="ECO:0000256" key="1">
    <source>
        <dbReference type="ARBA" id="ARBA00010333"/>
    </source>
</evidence>
<evidence type="ECO:0000313" key="6">
    <source>
        <dbReference type="Proteomes" id="UP000235828"/>
    </source>
</evidence>
<reference evidence="5 6" key="1">
    <citation type="submission" date="2017-10" db="EMBL/GenBank/DDBJ databases">
        <authorList>
            <person name="Banno H."/>
            <person name="Chua N.-H."/>
        </authorList>
    </citation>
    <scope>NUCLEOTIDE SEQUENCE [LARGE SCALE GENOMIC DNA]</scope>
    <source>
        <strain evidence="5">Vibrio tapetis CECT4600</strain>
    </source>
</reference>
<comment type="similarity">
    <text evidence="1">Belongs to the bacterial solute-binding protein 3 family.</text>
</comment>
<dbReference type="PANTHER" id="PTHR35936:SF25">
    <property type="entry name" value="ABC TRANSPORTER SUBSTRATE-BINDING PROTEIN"/>
    <property type="match status" value="1"/>
</dbReference>
<dbReference type="KEGG" id="vta:B0826"/>
<sequence>MLQLLSRHHRNVSKSKRWRLVLSSLLILSSGYSQAESLLFTTEDWRPFVFAGETNVQAQMPGFSVEIVNAAFRNMGYSIEYEPKPFKRQIKETQSGKYAGIVGLLASDAPNLIYPKEGVGEIRNCFYVGKHSRWHYEQPESLRQVVLGVIGGYTYGVIDSHIWQYRDSQIYVYSGDNDKALSRLIELVQAQRVDVVVEDEAVMEFYLVQSGLKGNVKQVGCLDAEPAMVGFTPKDSRAQEWADEFDKQVDSMRKSGELRRILGKYGVSDWSPIHSK</sequence>
<protein>
    <submittedName>
        <fullName evidence="5">Putative ABC transporter, periplasmic domain</fullName>
    </submittedName>
</protein>
<gene>
    <name evidence="5" type="ORF">VTAP4600_B0826</name>
</gene>
<name>A0A2N8ZKM5_9VIBR</name>
<organism evidence="5 6">
    <name type="scientific">Vibrio tapetis subsp. tapetis</name>
    <dbReference type="NCBI Taxonomy" id="1671868"/>
    <lineage>
        <taxon>Bacteria</taxon>
        <taxon>Pseudomonadati</taxon>
        <taxon>Pseudomonadota</taxon>
        <taxon>Gammaproteobacteria</taxon>
        <taxon>Vibrionales</taxon>
        <taxon>Vibrionaceae</taxon>
        <taxon>Vibrio</taxon>
    </lineage>
</organism>
<dbReference type="SMART" id="SM00062">
    <property type="entry name" value="PBPb"/>
    <property type="match status" value="1"/>
</dbReference>
<keyword evidence="2 3" id="KW-0732">Signal</keyword>
<dbReference type="SUPFAM" id="SSF53850">
    <property type="entry name" value="Periplasmic binding protein-like II"/>
    <property type="match status" value="1"/>
</dbReference>
<dbReference type="EMBL" id="LT960612">
    <property type="protein sequence ID" value="SON52437.1"/>
    <property type="molecule type" value="Genomic_DNA"/>
</dbReference>
<feature type="signal peptide" evidence="3">
    <location>
        <begin position="1"/>
        <end position="35"/>
    </location>
</feature>
<evidence type="ECO:0000313" key="5">
    <source>
        <dbReference type="EMBL" id="SON52437.1"/>
    </source>
</evidence>
<dbReference type="Pfam" id="PF00497">
    <property type="entry name" value="SBP_bac_3"/>
    <property type="match status" value="1"/>
</dbReference>
<keyword evidence="6" id="KW-1185">Reference proteome</keyword>
<dbReference type="Gene3D" id="3.40.190.10">
    <property type="entry name" value="Periplasmic binding protein-like II"/>
    <property type="match status" value="3"/>
</dbReference>
<dbReference type="AlphaFoldDB" id="A0A2N8ZKM5"/>
<dbReference type="OrthoDB" id="5296159at2"/>
<proteinExistence type="inferred from homology"/>
<dbReference type="Proteomes" id="UP000235828">
    <property type="component" value="Chromosome B"/>
</dbReference>
<accession>A0A2N8ZKM5</accession>